<comment type="function">
    <text evidence="7">Polynucleotide kinase that can phosphorylate the 5'-hydroxyl groups of both single-stranded RNA (ssRNA) and single-stranded DNA (ssDNA). Exhibits a strong preference for ssRNA.</text>
</comment>
<evidence type="ECO:0000256" key="9">
    <source>
        <dbReference type="ARBA" id="ARBA00044673"/>
    </source>
</evidence>
<comment type="catalytic activity">
    <reaction evidence="8">
        <text>a 5'-end dephospho-ribonucleoside-RNA + ATP = a 5'-end 5'-phospho-ribonucleoside-RNA + ADP + H(+)</text>
        <dbReference type="Rhea" id="RHEA:54580"/>
        <dbReference type="Rhea" id="RHEA-COMP:13936"/>
        <dbReference type="Rhea" id="RHEA-COMP:15179"/>
        <dbReference type="ChEBI" id="CHEBI:15378"/>
        <dbReference type="ChEBI" id="CHEBI:30616"/>
        <dbReference type="ChEBI" id="CHEBI:138282"/>
        <dbReference type="ChEBI" id="CHEBI:138284"/>
        <dbReference type="ChEBI" id="CHEBI:456216"/>
        <dbReference type="EC" id="2.7.1.78"/>
    </reaction>
</comment>
<sequence>MRLDVNHDVVMRGPCEIRVIRGRVSILGLYSDYFILPDDTFSVSSHGDSEIETNCQYINTYPSLGLSNISDMIAMSGGKVVVLGESDAGKSYMSKTIYNTSDQFTYIDLDVGQSSLFLPTFVSSLRETKLWFDTPLIFTETFFFGDISPSRDPKRHIEISIKLVENEKNVIVDTDGWLKGGGEVHKRDLISQIDPDYIICMGEETLKLVPKGYSQRILLVKRRNLNKKPKSLRQRKRRQAYRRYFESSNLLKPSNFGRRFNGGRTSCYDARVVNGLLVGLILGDKVVGAGQMVLDEDIGIRTPVAEFDDFVMGLVSLDESWRERRLF</sequence>
<keyword evidence="6" id="KW-0067">ATP-binding</keyword>
<dbReference type="GO" id="GO:0006396">
    <property type="term" value="P:RNA processing"/>
    <property type="evidence" value="ECO:0007669"/>
    <property type="project" value="InterPro"/>
</dbReference>
<feature type="domain" description="Clp1 P-loop" evidence="10">
    <location>
        <begin position="84"/>
        <end position="246"/>
    </location>
</feature>
<dbReference type="InterPro" id="IPR027417">
    <property type="entry name" value="P-loop_NTPase"/>
</dbReference>
<evidence type="ECO:0000256" key="2">
    <source>
        <dbReference type="ARBA" id="ARBA00012157"/>
    </source>
</evidence>
<dbReference type="AlphaFoldDB" id="A0A2U9IUD5"/>
<dbReference type="PANTHER" id="PTHR12755">
    <property type="entry name" value="CLEAVAGE/POLYADENYLATION FACTOR IA SUBUNIT CLP1P"/>
    <property type="match status" value="1"/>
</dbReference>
<gene>
    <name evidence="11" type="ORF">DFR87_08300</name>
</gene>
<reference evidence="12" key="2">
    <citation type="submission" date="2020-03" db="EMBL/GenBank/DDBJ databases">
        <title>Complete Genome Sequences of Extremely Thermoacidophilic, Metal-Mobilizing Type-Strain Members of the Archaeal Family Sulfolobaceae: Acidianus brierleyi DSM-1651T, Acidianus sulfidivorans DSM-18786T, Metallosphaera hakonensis DSM-7519T, and Metallosphaera prunae DSM-10039T.</title>
        <authorList>
            <person name="Counts J.A."/>
            <person name="Kelly R.M."/>
        </authorList>
    </citation>
    <scope>NUCLEOTIDE SEQUENCE [LARGE SCALE GENOMIC DNA]</scope>
    <source>
        <strain evidence="12">HO1-1</strain>
    </source>
</reference>
<evidence type="ECO:0000256" key="1">
    <source>
        <dbReference type="ARBA" id="ARBA00001968"/>
    </source>
</evidence>
<reference evidence="11 12" key="1">
    <citation type="submission" date="2018-05" db="EMBL/GenBank/DDBJ databases">
        <title>Complete Genome Sequences of Extremely Thermoacidophilic, Metal-Mobilizing Type-Strain Members of the Archaeal Family Sulfolobaceae: Acidianus brierleyi DSM-1651T, Acidianus sulfidivorans DSM-18786T, Metallosphaera hakonensis DSM-7519T, and Metallosphaera prunae DSM-10039T.</title>
        <authorList>
            <person name="Counts J.A."/>
            <person name="Kelly R.M."/>
        </authorList>
    </citation>
    <scope>NUCLEOTIDE SEQUENCE [LARGE SCALE GENOMIC DNA]</scope>
    <source>
        <strain evidence="11 12">HO1-1</strain>
    </source>
</reference>
<dbReference type="RefSeq" id="WP_110369317.1">
    <property type="nucleotide sequence ID" value="NZ_CP029287.2"/>
</dbReference>
<dbReference type="EC" id="2.7.1.78" evidence="2"/>
<evidence type="ECO:0000256" key="6">
    <source>
        <dbReference type="ARBA" id="ARBA00022840"/>
    </source>
</evidence>
<organism evidence="11 12">
    <name type="scientific">Metallosphaera hakonensis JCM 8857 = DSM 7519</name>
    <dbReference type="NCBI Taxonomy" id="1293036"/>
    <lineage>
        <taxon>Archaea</taxon>
        <taxon>Thermoproteota</taxon>
        <taxon>Thermoprotei</taxon>
        <taxon>Sulfolobales</taxon>
        <taxon>Sulfolobaceae</taxon>
        <taxon>Metallosphaera</taxon>
    </lineage>
</organism>
<evidence type="ECO:0000313" key="11">
    <source>
        <dbReference type="EMBL" id="AWR99690.1"/>
    </source>
</evidence>
<evidence type="ECO:0000256" key="7">
    <source>
        <dbReference type="ARBA" id="ARBA00024737"/>
    </source>
</evidence>
<dbReference type="Gene3D" id="3.40.50.300">
    <property type="entry name" value="P-loop containing nucleotide triphosphate hydrolases"/>
    <property type="match status" value="1"/>
</dbReference>
<evidence type="ECO:0000256" key="5">
    <source>
        <dbReference type="ARBA" id="ARBA00022777"/>
    </source>
</evidence>
<keyword evidence="5" id="KW-0418">Kinase</keyword>
<keyword evidence="3" id="KW-0808">Transferase</keyword>
<dbReference type="InterPro" id="IPR045116">
    <property type="entry name" value="Clp1/Grc3"/>
</dbReference>
<dbReference type="GO" id="GO:0051734">
    <property type="term" value="F:ATP-dependent polynucleotide 5'-hydroxyl-kinase activity"/>
    <property type="evidence" value="ECO:0007669"/>
    <property type="project" value="UniProtKB-EC"/>
</dbReference>
<evidence type="ECO:0000256" key="4">
    <source>
        <dbReference type="ARBA" id="ARBA00022741"/>
    </source>
</evidence>
<dbReference type="PANTHER" id="PTHR12755:SF3">
    <property type="entry name" value="POLYNUCLEOTIDE 5'-HYDROXYL-KINASE NOL9"/>
    <property type="match status" value="1"/>
</dbReference>
<dbReference type="STRING" id="1293036.GCA_001315825_00023"/>
<dbReference type="KEGG" id="mhk:DFR87_08300"/>
<dbReference type="Pfam" id="PF16575">
    <property type="entry name" value="CLP1_P"/>
    <property type="match status" value="1"/>
</dbReference>
<name>A0A2U9IUD5_9CREN</name>
<dbReference type="OrthoDB" id="359472at2157"/>
<dbReference type="InterPro" id="IPR032319">
    <property type="entry name" value="CLP1_P"/>
</dbReference>
<evidence type="ECO:0000313" key="12">
    <source>
        <dbReference type="Proteomes" id="UP000247586"/>
    </source>
</evidence>
<evidence type="ECO:0000256" key="3">
    <source>
        <dbReference type="ARBA" id="ARBA00022679"/>
    </source>
</evidence>
<dbReference type="GO" id="GO:0005524">
    <property type="term" value="F:ATP binding"/>
    <property type="evidence" value="ECO:0007669"/>
    <property type="project" value="UniProtKB-KW"/>
</dbReference>
<keyword evidence="12" id="KW-1185">Reference proteome</keyword>
<reference evidence="12" key="3">
    <citation type="submission" date="2020-03" db="EMBL/GenBank/DDBJ databases">
        <title>Sequencing and Assembly of Multiple Reported Metal-Biooxidizing Members of the Extremely Thermoacidophilic Archaeal Family Sulfolobaceae.</title>
        <authorList>
            <person name="Counts J.A."/>
            <person name="Kelly R.M."/>
        </authorList>
    </citation>
    <scope>NUCLEOTIDE SEQUENCE [LARGE SCALE GENOMIC DNA]</scope>
    <source>
        <strain evidence="12">HO1-1</strain>
    </source>
</reference>
<accession>A0A2U9IUD5</accession>
<proteinExistence type="predicted"/>
<evidence type="ECO:0000256" key="8">
    <source>
        <dbReference type="ARBA" id="ARBA00044641"/>
    </source>
</evidence>
<comment type="cofactor">
    <cofactor evidence="1">
        <name>a divalent metal cation</name>
        <dbReference type="ChEBI" id="CHEBI:60240"/>
    </cofactor>
</comment>
<evidence type="ECO:0000259" key="10">
    <source>
        <dbReference type="Pfam" id="PF16575"/>
    </source>
</evidence>
<dbReference type="GeneID" id="36835336"/>
<dbReference type="EMBL" id="CP029287">
    <property type="protein sequence ID" value="AWR99690.1"/>
    <property type="molecule type" value="Genomic_DNA"/>
</dbReference>
<comment type="catalytic activity">
    <reaction evidence="9">
        <text>a 5'-end dephospho-2'-deoxyribonucleoside-DNA + ATP = a 5'-end 5'-phospho-2'-deoxyribonucleoside-DNA + ADP + H(+)</text>
        <dbReference type="Rhea" id="RHEA:15669"/>
        <dbReference type="Rhea" id="RHEA-COMP:13180"/>
        <dbReference type="Rhea" id="RHEA-COMP:13184"/>
        <dbReference type="ChEBI" id="CHEBI:15378"/>
        <dbReference type="ChEBI" id="CHEBI:30616"/>
        <dbReference type="ChEBI" id="CHEBI:136412"/>
        <dbReference type="ChEBI" id="CHEBI:136416"/>
        <dbReference type="ChEBI" id="CHEBI:456216"/>
        <dbReference type="EC" id="2.7.1.78"/>
    </reaction>
</comment>
<protein>
    <recommendedName>
        <fullName evidence="2">polynucleotide 5'-hydroxyl-kinase</fullName>
        <ecNumber evidence="2">2.7.1.78</ecNumber>
    </recommendedName>
</protein>
<dbReference type="Proteomes" id="UP000247586">
    <property type="component" value="Chromosome"/>
</dbReference>
<keyword evidence="4" id="KW-0547">Nucleotide-binding</keyword>